<dbReference type="GO" id="GO:0016746">
    <property type="term" value="F:acyltransferase activity"/>
    <property type="evidence" value="ECO:0007669"/>
    <property type="project" value="UniProtKB-KW"/>
</dbReference>
<evidence type="ECO:0000313" key="14">
    <source>
        <dbReference type="EMBL" id="MBB6018865.1"/>
    </source>
</evidence>
<keyword evidence="5" id="KW-0732">Signal</keyword>
<comment type="function">
    <text evidence="12">Catalyzes the acylation of glycosyl-4,4'-diaponeurosporenoate, i.e. the esterification of glucose at the C6'' position with the carboxyl group of the C(15) fatty acid 12-methyltetradecanoic acid, to yield staphyloxanthin. This is the last step in the biosynthesis of this orange pigment, present in most staphylococci strains.</text>
</comment>
<keyword evidence="17" id="KW-1185">Reference proteome</keyword>
<evidence type="ECO:0000256" key="4">
    <source>
        <dbReference type="ARBA" id="ARBA00022692"/>
    </source>
</evidence>
<dbReference type="Proteomes" id="UP000629870">
    <property type="component" value="Unassembled WGS sequence"/>
</dbReference>
<evidence type="ECO:0000256" key="3">
    <source>
        <dbReference type="ARBA" id="ARBA00022679"/>
    </source>
</evidence>
<evidence type="ECO:0000256" key="9">
    <source>
        <dbReference type="ARBA" id="ARBA00023588"/>
    </source>
</evidence>
<feature type="transmembrane region" description="Helical" evidence="13">
    <location>
        <begin position="27"/>
        <end position="44"/>
    </location>
</feature>
<reference evidence="14 17" key="2">
    <citation type="submission" date="2020-08" db="EMBL/GenBank/DDBJ databases">
        <title>Genomic Encyclopedia of Type Strains, Phase IV (KMG-IV): sequencing the most valuable type-strain genomes for metagenomic binning, comparative biology and taxonomic classification.</title>
        <authorList>
            <person name="Goeker M."/>
        </authorList>
    </citation>
    <scope>NUCLEOTIDE SEQUENCE [LARGE SCALE GENOMIC DNA]</scope>
    <source>
        <strain evidence="14 17">DSM 12027</strain>
    </source>
</reference>
<dbReference type="UniPathway" id="UPA00029">
    <property type="reaction ID" value="UER00560"/>
</dbReference>
<gene>
    <name evidence="15" type="ORF">FHR04_20325</name>
    <name evidence="14" type="ORF">HNQ04_004147</name>
</gene>
<comment type="pathway">
    <text evidence="9">Carotenoid biosynthesis; staphyloxanthin biosynthesis; staphyloxanthin from farnesyl diphosphate: step 5/5.</text>
</comment>
<dbReference type="EMBL" id="VDMO01000048">
    <property type="protein sequence ID" value="TNM62489.1"/>
    <property type="molecule type" value="Genomic_DNA"/>
</dbReference>
<keyword evidence="4 13" id="KW-0812">Transmembrane</keyword>
<keyword evidence="8" id="KW-0012">Acyltransferase</keyword>
<comment type="caution">
    <text evidence="15">The sequence shown here is derived from an EMBL/GenBank/DDBJ whole genome shotgun (WGS) entry which is preliminary data.</text>
</comment>
<evidence type="ECO:0000256" key="5">
    <source>
        <dbReference type="ARBA" id="ARBA00022729"/>
    </source>
</evidence>
<dbReference type="InterPro" id="IPR044021">
    <property type="entry name" value="CrtO"/>
</dbReference>
<accession>A0A5C4XH61</accession>
<evidence type="ECO:0000256" key="11">
    <source>
        <dbReference type="ARBA" id="ARBA00023667"/>
    </source>
</evidence>
<keyword evidence="2" id="KW-1003">Cell membrane</keyword>
<evidence type="ECO:0000256" key="10">
    <source>
        <dbReference type="ARBA" id="ARBA00023603"/>
    </source>
</evidence>
<keyword evidence="3" id="KW-0808">Transferase</keyword>
<protein>
    <recommendedName>
        <fullName evidence="11">Glycosyl-4,4'-diaponeurosporenoate acyltransferase</fullName>
    </recommendedName>
</protein>
<evidence type="ECO:0000256" key="13">
    <source>
        <dbReference type="SAM" id="Phobius"/>
    </source>
</evidence>
<feature type="transmembrane region" description="Helical" evidence="13">
    <location>
        <begin position="50"/>
        <end position="68"/>
    </location>
</feature>
<evidence type="ECO:0000313" key="15">
    <source>
        <dbReference type="EMBL" id="TNM62489.1"/>
    </source>
</evidence>
<sequence length="84" mass="9391">MIQKARGYSGKRGELARLAEETWRSELGHAWALLTTFLIAIALWSSRSDVVGGLLVLAVPLHVYPILLQRLLRWRIQQLGGATP</sequence>
<dbReference type="GO" id="GO:0005886">
    <property type="term" value="C:plasma membrane"/>
    <property type="evidence" value="ECO:0007669"/>
    <property type="project" value="UniProtKB-SubCell"/>
</dbReference>
<comment type="subcellular location">
    <subcellularLocation>
        <location evidence="1">Cell membrane</location>
        <topology evidence="1">Single-pass membrane protein</topology>
    </subcellularLocation>
</comment>
<dbReference type="AlphaFoldDB" id="A0A5C4XH61"/>
<evidence type="ECO:0000256" key="8">
    <source>
        <dbReference type="ARBA" id="ARBA00023315"/>
    </source>
</evidence>
<proteinExistence type="inferred from homology"/>
<keyword evidence="7 13" id="KW-0472">Membrane</keyword>
<evidence type="ECO:0000256" key="7">
    <source>
        <dbReference type="ARBA" id="ARBA00023136"/>
    </source>
</evidence>
<keyword evidence="6 13" id="KW-1133">Transmembrane helix</keyword>
<name>A0A5C4XH61_9DEIO</name>
<evidence type="ECO:0000256" key="12">
    <source>
        <dbReference type="ARBA" id="ARBA00025324"/>
    </source>
</evidence>
<dbReference type="Pfam" id="PF18927">
    <property type="entry name" value="CrtO"/>
    <property type="match status" value="1"/>
</dbReference>
<evidence type="ECO:0000313" key="16">
    <source>
        <dbReference type="Proteomes" id="UP000313988"/>
    </source>
</evidence>
<organism evidence="15 16">
    <name type="scientific">Deinococcus radiopugnans ATCC 19172</name>
    <dbReference type="NCBI Taxonomy" id="585398"/>
    <lineage>
        <taxon>Bacteria</taxon>
        <taxon>Thermotogati</taxon>
        <taxon>Deinococcota</taxon>
        <taxon>Deinococci</taxon>
        <taxon>Deinococcales</taxon>
        <taxon>Deinococcaceae</taxon>
        <taxon>Deinococcus</taxon>
    </lineage>
</organism>
<evidence type="ECO:0000256" key="6">
    <source>
        <dbReference type="ARBA" id="ARBA00022989"/>
    </source>
</evidence>
<dbReference type="EMBL" id="JACHEW010000048">
    <property type="protein sequence ID" value="MBB6018865.1"/>
    <property type="molecule type" value="Genomic_DNA"/>
</dbReference>
<comment type="similarity">
    <text evidence="10">Belongs to the acyltransferase CrtO family.</text>
</comment>
<dbReference type="Proteomes" id="UP000313988">
    <property type="component" value="Unassembled WGS sequence"/>
</dbReference>
<evidence type="ECO:0000313" key="17">
    <source>
        <dbReference type="Proteomes" id="UP000629870"/>
    </source>
</evidence>
<reference evidence="15 16" key="1">
    <citation type="submission" date="2019-06" db="EMBL/GenBank/DDBJ databases">
        <title>Genome sequence of Deinococcus radiopugnans ATCC 19172.</title>
        <authorList>
            <person name="Maclea K.S."/>
            <person name="Maynard C.R."/>
        </authorList>
    </citation>
    <scope>NUCLEOTIDE SEQUENCE [LARGE SCALE GENOMIC DNA]</scope>
    <source>
        <strain evidence="15 16">ATCC 19172</strain>
    </source>
</reference>
<evidence type="ECO:0000256" key="1">
    <source>
        <dbReference type="ARBA" id="ARBA00004162"/>
    </source>
</evidence>
<evidence type="ECO:0000256" key="2">
    <source>
        <dbReference type="ARBA" id="ARBA00022475"/>
    </source>
</evidence>